<dbReference type="PANTHER" id="PTHR33526:SF13">
    <property type="entry name" value="TYROSINE-PROTEIN PHOSPHATASE 3-LIKE"/>
    <property type="match status" value="1"/>
</dbReference>
<comment type="caution">
    <text evidence="1">The sequence shown here is derived from an EMBL/GenBank/DDBJ whole genome shotgun (WGS) entry which is preliminary data.</text>
</comment>
<dbReference type="OrthoDB" id="694638at2759"/>
<proteinExistence type="predicted"/>
<reference evidence="2" key="2">
    <citation type="journal article" date="2017" name="J. Anim. Genet.">
        <title>Multiple reference genome sequences of hot pepper reveal the massive evolution of plant disease resistance genes by retroduplication.</title>
        <authorList>
            <person name="Kim S."/>
            <person name="Park J."/>
            <person name="Yeom S.-I."/>
            <person name="Kim Y.-M."/>
            <person name="Seo E."/>
            <person name="Kim K.-T."/>
            <person name="Kim M.-S."/>
            <person name="Lee J.M."/>
            <person name="Cheong K."/>
            <person name="Shin H.-S."/>
            <person name="Kim S.-B."/>
            <person name="Han K."/>
            <person name="Lee J."/>
            <person name="Park M."/>
            <person name="Lee H.-A."/>
            <person name="Lee H.-Y."/>
            <person name="Lee Y."/>
            <person name="Oh S."/>
            <person name="Lee J.H."/>
            <person name="Choi E."/>
            <person name="Choi E."/>
            <person name="Lee S.E."/>
            <person name="Jeon J."/>
            <person name="Kim H."/>
            <person name="Choi G."/>
            <person name="Song H."/>
            <person name="Lee J."/>
            <person name="Lee S.-C."/>
            <person name="Kwon J.-K."/>
            <person name="Lee H.-Y."/>
            <person name="Koo N."/>
            <person name="Hong Y."/>
            <person name="Kim R.W."/>
            <person name="Kang W.-H."/>
            <person name="Huh J.H."/>
            <person name="Kang B.-C."/>
            <person name="Yang T.-J."/>
            <person name="Lee Y.-H."/>
            <person name="Bennetzen J.L."/>
            <person name="Choi D."/>
        </authorList>
    </citation>
    <scope>NUCLEOTIDE SEQUENCE [LARGE SCALE GENOMIC DNA]</scope>
    <source>
        <strain evidence="2">cv. PBC81</strain>
    </source>
</reference>
<reference evidence="1 2" key="1">
    <citation type="journal article" date="2017" name="Genome Biol.">
        <title>New reference genome sequences of hot pepper reveal the massive evolution of plant disease-resistance genes by retroduplication.</title>
        <authorList>
            <person name="Kim S."/>
            <person name="Park J."/>
            <person name="Yeom S.I."/>
            <person name="Kim Y.M."/>
            <person name="Seo E."/>
            <person name="Kim K.T."/>
            <person name="Kim M.S."/>
            <person name="Lee J.M."/>
            <person name="Cheong K."/>
            <person name="Shin H.S."/>
            <person name="Kim S.B."/>
            <person name="Han K."/>
            <person name="Lee J."/>
            <person name="Park M."/>
            <person name="Lee H.A."/>
            <person name="Lee H.Y."/>
            <person name="Lee Y."/>
            <person name="Oh S."/>
            <person name="Lee J.H."/>
            <person name="Choi E."/>
            <person name="Choi E."/>
            <person name="Lee S.E."/>
            <person name="Jeon J."/>
            <person name="Kim H."/>
            <person name="Choi G."/>
            <person name="Song H."/>
            <person name="Lee J."/>
            <person name="Lee S.C."/>
            <person name="Kwon J.K."/>
            <person name="Lee H.Y."/>
            <person name="Koo N."/>
            <person name="Hong Y."/>
            <person name="Kim R.W."/>
            <person name="Kang W.H."/>
            <person name="Huh J.H."/>
            <person name="Kang B.C."/>
            <person name="Yang T.J."/>
            <person name="Lee Y.H."/>
            <person name="Bennetzen J.L."/>
            <person name="Choi D."/>
        </authorList>
    </citation>
    <scope>NUCLEOTIDE SEQUENCE [LARGE SCALE GENOMIC DNA]</scope>
    <source>
        <strain evidence="2">cv. PBC81</strain>
        <tissue evidence="1">Leaf</tissue>
    </source>
</reference>
<dbReference type="InterPro" id="IPR016972">
    <property type="entry name" value="UCP031279"/>
</dbReference>
<evidence type="ECO:0000313" key="1">
    <source>
        <dbReference type="EMBL" id="PHT32403.1"/>
    </source>
</evidence>
<protein>
    <submittedName>
        <fullName evidence="1">Uncharacterized protein</fullName>
    </submittedName>
</protein>
<dbReference type="PIRSF" id="PIRSF031279">
    <property type="entry name" value="UCP031279"/>
    <property type="match status" value="1"/>
</dbReference>
<dbReference type="AlphaFoldDB" id="A0A2G2VHG1"/>
<dbReference type="Proteomes" id="UP000224567">
    <property type="component" value="Unassembled WGS sequence"/>
</dbReference>
<evidence type="ECO:0000313" key="2">
    <source>
        <dbReference type="Proteomes" id="UP000224567"/>
    </source>
</evidence>
<dbReference type="EMBL" id="MLFT02000012">
    <property type="protein sequence ID" value="PHT32403.1"/>
    <property type="molecule type" value="Genomic_DNA"/>
</dbReference>
<sequence length="156" mass="17863">MKSKVSHKNKFLRILALPWKVLTKARDCYVNNMINYTMVNSRTLPRSYSTSHVSNSSSRSIINDSEDFRELVRAASARSMGGSINFDLNLVMQQQIKQQMPSKKLVTRSCSVGMAKIDEENPNCVLEEDVMEMKKDNLKYPRSRSYGMVKKNNGVF</sequence>
<organism evidence="1 2">
    <name type="scientific">Capsicum baccatum</name>
    <name type="common">Peruvian pepper</name>
    <dbReference type="NCBI Taxonomy" id="33114"/>
    <lineage>
        <taxon>Eukaryota</taxon>
        <taxon>Viridiplantae</taxon>
        <taxon>Streptophyta</taxon>
        <taxon>Embryophyta</taxon>
        <taxon>Tracheophyta</taxon>
        <taxon>Spermatophyta</taxon>
        <taxon>Magnoliopsida</taxon>
        <taxon>eudicotyledons</taxon>
        <taxon>Gunneridae</taxon>
        <taxon>Pentapetalae</taxon>
        <taxon>asterids</taxon>
        <taxon>lamiids</taxon>
        <taxon>Solanales</taxon>
        <taxon>Solanaceae</taxon>
        <taxon>Solanoideae</taxon>
        <taxon>Capsiceae</taxon>
        <taxon>Capsicum</taxon>
    </lineage>
</organism>
<name>A0A2G2VHG1_CAPBA</name>
<accession>A0A2G2VHG1</accession>
<gene>
    <name evidence="1" type="ORF">CQW23_28740</name>
</gene>
<keyword evidence="2" id="KW-1185">Reference proteome</keyword>
<dbReference type="PANTHER" id="PTHR33526">
    <property type="entry name" value="OS07G0123800 PROTEIN"/>
    <property type="match status" value="1"/>
</dbReference>